<feature type="transmembrane region" description="Helical" evidence="2">
    <location>
        <begin position="166"/>
        <end position="186"/>
    </location>
</feature>
<proteinExistence type="predicted"/>
<reference evidence="4 5" key="1">
    <citation type="submission" date="2022-06" db="EMBL/GenBank/DDBJ databases">
        <title>Sequencing the genomes of 1000 actinobacteria strains.</title>
        <authorList>
            <person name="Klenk H.-P."/>
        </authorList>
    </citation>
    <scope>NUCLEOTIDE SEQUENCE [LARGE SCALE GENOMIC DNA]</scope>
    <source>
        <strain evidence="4 5">DSM 41656</strain>
    </source>
</reference>
<evidence type="ECO:0000313" key="4">
    <source>
        <dbReference type="EMBL" id="MCP2313920.1"/>
    </source>
</evidence>
<name>A0ABT1J8Z7_9ACTN</name>
<evidence type="ECO:0000256" key="1">
    <source>
        <dbReference type="SAM" id="MobiDB-lite"/>
    </source>
</evidence>
<evidence type="ECO:0000259" key="3">
    <source>
        <dbReference type="Pfam" id="PF20712"/>
    </source>
</evidence>
<feature type="transmembrane region" description="Helical" evidence="2">
    <location>
        <begin position="77"/>
        <end position="99"/>
    </location>
</feature>
<sequence length="308" mass="32790">MPTVTDLSGESPGPGSEISVTFDESSISVSSRLLLFFLGVALTLALTLSGLLPLNDGASSQSGGSSQGGNVEHMPDWMWVVLAVCAGVLTVGGVVWLGFRAKRDRAAETVAVERAALQRRINEKRLANLKAITPLAELLELNQKQIDAYHRIATGQADRSFRSSQWAMWIGLAVVVVCFAVGLKVPSGEAKIFIGAMGGVGTVLSGYLSRTYLQVYGQTLAQLNRYFEQPVLTGYYLTAERLAKDLPDTPEGEMRRKIIDQVLQASAALQGTAPVPSPRTPSVPGARRKRPAAAAAAEPSATPEQIQG</sequence>
<dbReference type="Pfam" id="PF20712">
    <property type="entry name" value="CyanoTRADDas_TM"/>
    <property type="match status" value="1"/>
</dbReference>
<evidence type="ECO:0000256" key="2">
    <source>
        <dbReference type="SAM" id="Phobius"/>
    </source>
</evidence>
<keyword evidence="2" id="KW-1133">Transmembrane helix</keyword>
<dbReference type="InterPro" id="IPR048567">
    <property type="entry name" value="CyanoTRADDas_TM"/>
</dbReference>
<dbReference type="Proteomes" id="UP001206483">
    <property type="component" value="Unassembled WGS sequence"/>
</dbReference>
<keyword evidence="5" id="KW-1185">Reference proteome</keyword>
<organism evidence="4 5">
    <name type="scientific">Kitasatospora paracochleata</name>
    <dbReference type="NCBI Taxonomy" id="58354"/>
    <lineage>
        <taxon>Bacteria</taxon>
        <taxon>Bacillati</taxon>
        <taxon>Actinomycetota</taxon>
        <taxon>Actinomycetes</taxon>
        <taxon>Kitasatosporales</taxon>
        <taxon>Streptomycetaceae</taxon>
        <taxon>Kitasatospora</taxon>
    </lineage>
</organism>
<feature type="domain" description="Cyanobacterial TRADD-N associated 2 transmembrane" evidence="3">
    <location>
        <begin position="155"/>
        <end position="223"/>
    </location>
</feature>
<feature type="transmembrane region" description="Helical" evidence="2">
    <location>
        <begin position="33"/>
        <end position="52"/>
    </location>
</feature>
<accession>A0ABT1J8Z7</accession>
<protein>
    <recommendedName>
        <fullName evidence="3">Cyanobacterial TRADD-N associated 2 transmembrane domain-containing protein</fullName>
    </recommendedName>
</protein>
<dbReference type="RefSeq" id="WP_253804225.1">
    <property type="nucleotide sequence ID" value="NZ_BAAAUB010000029.1"/>
</dbReference>
<keyword evidence="2" id="KW-0472">Membrane</keyword>
<evidence type="ECO:0000313" key="5">
    <source>
        <dbReference type="Proteomes" id="UP001206483"/>
    </source>
</evidence>
<keyword evidence="2" id="KW-0812">Transmembrane</keyword>
<dbReference type="EMBL" id="JAMZDX010000008">
    <property type="protein sequence ID" value="MCP2313920.1"/>
    <property type="molecule type" value="Genomic_DNA"/>
</dbReference>
<feature type="transmembrane region" description="Helical" evidence="2">
    <location>
        <begin position="192"/>
        <end position="209"/>
    </location>
</feature>
<feature type="region of interest" description="Disordered" evidence="1">
    <location>
        <begin position="269"/>
        <end position="308"/>
    </location>
</feature>
<feature type="compositionally biased region" description="Low complexity" evidence="1">
    <location>
        <begin position="292"/>
        <end position="301"/>
    </location>
</feature>
<comment type="caution">
    <text evidence="4">The sequence shown here is derived from an EMBL/GenBank/DDBJ whole genome shotgun (WGS) entry which is preliminary data.</text>
</comment>
<gene>
    <name evidence="4" type="ORF">FHR36_007119</name>
</gene>